<feature type="binding site" evidence="1">
    <location>
        <position position="104"/>
    </location>
    <ligand>
        <name>Mn(2+)</name>
        <dbReference type="ChEBI" id="CHEBI:29035"/>
        <label>2</label>
    </ligand>
</feature>
<dbReference type="GO" id="GO:0016787">
    <property type="term" value="F:hydrolase activity"/>
    <property type="evidence" value="ECO:0007669"/>
    <property type="project" value="InterPro"/>
</dbReference>
<dbReference type="InterPro" id="IPR017439">
    <property type="entry name" value="Amidohydrolase"/>
</dbReference>
<evidence type="ECO:0000313" key="3">
    <source>
        <dbReference type="EMBL" id="GGG80215.1"/>
    </source>
</evidence>
<reference evidence="3" key="1">
    <citation type="journal article" date="2014" name="Int. J. Syst. Evol. Microbiol.">
        <title>Complete genome sequence of Corynebacterium casei LMG S-19264T (=DSM 44701T), isolated from a smear-ripened cheese.</title>
        <authorList>
            <consortium name="US DOE Joint Genome Institute (JGI-PGF)"/>
            <person name="Walter F."/>
            <person name="Albersmeier A."/>
            <person name="Kalinowski J."/>
            <person name="Ruckert C."/>
        </authorList>
    </citation>
    <scope>NUCLEOTIDE SEQUENCE</scope>
    <source>
        <strain evidence="3">CGMCC 1.12754</strain>
    </source>
</reference>
<sequence length="395" mass="43871">MRNELLEMLASRKDEMIEIRRFLHENPELSFKEENTAQYIADFYEGKDVEMERNVGNGYGIIVTIKGGKPGKTIGLRADFDALPITEEADVPFKSKNDGVMHACGHDAHTAYMLILADCLIRFKDSIKGTIKIIHQHAEEMPPGGAKSIVESGILNDLDAIFGTHVLPLAPAGVVGYHSGYSFNGRTHFKLVIQGIGGHGSSPHMANDSIVAGSYFVTAVQTIVSRRLNPFESGVVTIGSFDGKGTFNVIRDSVELEGDIRYMSDETSQTIEKEFKRIVRGIEEEFGVKCELDYAADYPPLYNDPEITGMVAESLQSMNDKDIKEVREFPKLSPSEDFAYYLEKIPGCFFYIGCTPKGVEEPYFNHHPKFDINEDALLVAAKSVAQVVCSYNEID</sequence>
<dbReference type="SUPFAM" id="SSF53187">
    <property type="entry name" value="Zn-dependent exopeptidases"/>
    <property type="match status" value="1"/>
</dbReference>
<dbReference type="InterPro" id="IPR011650">
    <property type="entry name" value="Peptidase_M20_dimer"/>
</dbReference>
<dbReference type="RefSeq" id="WP_188455913.1">
    <property type="nucleotide sequence ID" value="NZ_BMFR01000012.1"/>
</dbReference>
<name>A0A917HIB1_9BACI</name>
<gene>
    <name evidence="3" type="ORF">GCM10011398_27030</name>
</gene>
<dbReference type="EMBL" id="BMFR01000012">
    <property type="protein sequence ID" value="GGG80215.1"/>
    <property type="molecule type" value="Genomic_DNA"/>
</dbReference>
<dbReference type="Gene3D" id="3.40.630.10">
    <property type="entry name" value="Zn peptidases"/>
    <property type="match status" value="1"/>
</dbReference>
<dbReference type="InterPro" id="IPR036264">
    <property type="entry name" value="Bact_exopeptidase_dim_dom"/>
</dbReference>
<comment type="cofactor">
    <cofactor evidence="1">
        <name>Mn(2+)</name>
        <dbReference type="ChEBI" id="CHEBI:29035"/>
    </cofactor>
    <text evidence="1">The Mn(2+) ion enhances activity.</text>
</comment>
<dbReference type="NCBIfam" id="TIGR01891">
    <property type="entry name" value="amidohydrolases"/>
    <property type="match status" value="1"/>
</dbReference>
<dbReference type="GO" id="GO:0046872">
    <property type="term" value="F:metal ion binding"/>
    <property type="evidence" value="ECO:0007669"/>
    <property type="project" value="UniProtKB-KW"/>
</dbReference>
<dbReference type="FunFam" id="3.30.70.360:FF:000020">
    <property type="entry name" value="Peptidase, M20/M25/M40 family"/>
    <property type="match status" value="1"/>
</dbReference>
<dbReference type="AlphaFoldDB" id="A0A917HIB1"/>
<dbReference type="Proteomes" id="UP000622860">
    <property type="component" value="Unassembled WGS sequence"/>
</dbReference>
<feature type="binding site" evidence="1">
    <location>
        <position position="165"/>
    </location>
    <ligand>
        <name>Mn(2+)</name>
        <dbReference type="ChEBI" id="CHEBI:29035"/>
        <label>2</label>
    </ligand>
</feature>
<reference evidence="3" key="2">
    <citation type="submission" date="2020-09" db="EMBL/GenBank/DDBJ databases">
        <authorList>
            <person name="Sun Q."/>
            <person name="Zhou Y."/>
        </authorList>
    </citation>
    <scope>NUCLEOTIDE SEQUENCE</scope>
    <source>
        <strain evidence="3">CGMCC 1.12754</strain>
    </source>
</reference>
<feature type="binding site" evidence="1">
    <location>
        <position position="366"/>
    </location>
    <ligand>
        <name>Mn(2+)</name>
        <dbReference type="ChEBI" id="CHEBI:29035"/>
        <label>2</label>
    </ligand>
</feature>
<dbReference type="Pfam" id="PF01546">
    <property type="entry name" value="Peptidase_M20"/>
    <property type="match status" value="1"/>
</dbReference>
<feature type="domain" description="Peptidase M20 dimerisation" evidence="2">
    <location>
        <begin position="185"/>
        <end position="280"/>
    </location>
</feature>
<organism evidence="3 4">
    <name type="scientific">Virgibacillus oceani</name>
    <dbReference type="NCBI Taxonomy" id="1479511"/>
    <lineage>
        <taxon>Bacteria</taxon>
        <taxon>Bacillati</taxon>
        <taxon>Bacillota</taxon>
        <taxon>Bacilli</taxon>
        <taxon>Bacillales</taxon>
        <taxon>Bacillaceae</taxon>
        <taxon>Virgibacillus</taxon>
    </lineage>
</organism>
<proteinExistence type="predicted"/>
<dbReference type="PIRSF" id="PIRSF005962">
    <property type="entry name" value="Pept_M20D_amidohydro"/>
    <property type="match status" value="1"/>
</dbReference>
<dbReference type="PANTHER" id="PTHR11014:SF63">
    <property type="entry name" value="METALLOPEPTIDASE, PUTATIVE (AFU_ORTHOLOGUE AFUA_6G09600)-RELATED"/>
    <property type="match status" value="1"/>
</dbReference>
<accession>A0A917HIB1</accession>
<feature type="binding site" evidence="1">
    <location>
        <position position="106"/>
    </location>
    <ligand>
        <name>Mn(2+)</name>
        <dbReference type="ChEBI" id="CHEBI:29035"/>
        <label>2</label>
    </ligand>
</feature>
<keyword evidence="1" id="KW-0464">Manganese</keyword>
<protein>
    <submittedName>
        <fullName evidence="3">Peptidase</fullName>
    </submittedName>
</protein>
<evidence type="ECO:0000256" key="1">
    <source>
        <dbReference type="PIRSR" id="PIRSR005962-1"/>
    </source>
</evidence>
<comment type="caution">
    <text evidence="3">The sequence shown here is derived from an EMBL/GenBank/DDBJ whole genome shotgun (WGS) entry which is preliminary data.</text>
</comment>
<evidence type="ECO:0000313" key="4">
    <source>
        <dbReference type="Proteomes" id="UP000622860"/>
    </source>
</evidence>
<dbReference type="Gene3D" id="3.30.70.360">
    <property type="match status" value="1"/>
</dbReference>
<feature type="binding site" evidence="1">
    <location>
        <position position="140"/>
    </location>
    <ligand>
        <name>Mn(2+)</name>
        <dbReference type="ChEBI" id="CHEBI:29035"/>
        <label>2</label>
    </ligand>
</feature>
<dbReference type="InterPro" id="IPR002933">
    <property type="entry name" value="Peptidase_M20"/>
</dbReference>
<keyword evidence="4" id="KW-1185">Reference proteome</keyword>
<dbReference type="PANTHER" id="PTHR11014">
    <property type="entry name" value="PEPTIDASE M20 FAMILY MEMBER"/>
    <property type="match status" value="1"/>
</dbReference>
<keyword evidence="1" id="KW-0479">Metal-binding</keyword>
<dbReference type="SUPFAM" id="SSF55031">
    <property type="entry name" value="Bacterial exopeptidase dimerisation domain"/>
    <property type="match status" value="1"/>
</dbReference>
<evidence type="ECO:0000259" key="2">
    <source>
        <dbReference type="Pfam" id="PF07687"/>
    </source>
</evidence>
<dbReference type="Pfam" id="PF07687">
    <property type="entry name" value="M20_dimer"/>
    <property type="match status" value="1"/>
</dbReference>